<dbReference type="Proteomes" id="UP000688137">
    <property type="component" value="Unassembled WGS sequence"/>
</dbReference>
<sequence length="171" mass="21321">MFILEEQEIKLMKEQQKQNERQKDYFFQKCNNQKLFNRQRLDQQDSKRKLQYQIFFKNIKTKSLKNCQLNLQNSLINPLKQNIIKYCYKIYLFLQILWKLPYNMIIYHAFILMFQVYQLMKMIMLLILIKKLLLLKIQILQKEYEEIDREKREKQEKKKNERGKKTLGNRK</sequence>
<dbReference type="AlphaFoldDB" id="A0A8S1LHD0"/>
<evidence type="ECO:0000256" key="2">
    <source>
        <dbReference type="SAM" id="Phobius"/>
    </source>
</evidence>
<reference evidence="3" key="1">
    <citation type="submission" date="2021-01" db="EMBL/GenBank/DDBJ databases">
        <authorList>
            <consortium name="Genoscope - CEA"/>
            <person name="William W."/>
        </authorList>
    </citation>
    <scope>NUCLEOTIDE SEQUENCE</scope>
</reference>
<accession>A0A8S1LHD0</accession>
<protein>
    <recommendedName>
        <fullName evidence="5">Transmembrane protein</fullName>
    </recommendedName>
</protein>
<keyword evidence="4" id="KW-1185">Reference proteome</keyword>
<feature type="transmembrane region" description="Helical" evidence="2">
    <location>
        <begin position="105"/>
        <end position="129"/>
    </location>
</feature>
<feature type="compositionally biased region" description="Basic and acidic residues" evidence="1">
    <location>
        <begin position="148"/>
        <end position="159"/>
    </location>
</feature>
<feature type="region of interest" description="Disordered" evidence="1">
    <location>
        <begin position="148"/>
        <end position="171"/>
    </location>
</feature>
<organism evidence="3 4">
    <name type="scientific">Paramecium primaurelia</name>
    <dbReference type="NCBI Taxonomy" id="5886"/>
    <lineage>
        <taxon>Eukaryota</taxon>
        <taxon>Sar</taxon>
        <taxon>Alveolata</taxon>
        <taxon>Ciliophora</taxon>
        <taxon>Intramacronucleata</taxon>
        <taxon>Oligohymenophorea</taxon>
        <taxon>Peniculida</taxon>
        <taxon>Parameciidae</taxon>
        <taxon>Paramecium</taxon>
    </lineage>
</organism>
<gene>
    <name evidence="3" type="ORF">PPRIM_AZ9-3.1.T0400170</name>
</gene>
<name>A0A8S1LHD0_PARPR</name>
<proteinExistence type="predicted"/>
<feature type="compositionally biased region" description="Basic residues" evidence="1">
    <location>
        <begin position="160"/>
        <end position="171"/>
    </location>
</feature>
<keyword evidence="2" id="KW-0812">Transmembrane</keyword>
<evidence type="ECO:0000313" key="3">
    <source>
        <dbReference type="EMBL" id="CAD8067217.1"/>
    </source>
</evidence>
<evidence type="ECO:0000256" key="1">
    <source>
        <dbReference type="SAM" id="MobiDB-lite"/>
    </source>
</evidence>
<evidence type="ECO:0008006" key="5">
    <source>
        <dbReference type="Google" id="ProtNLM"/>
    </source>
</evidence>
<evidence type="ECO:0000313" key="4">
    <source>
        <dbReference type="Proteomes" id="UP000688137"/>
    </source>
</evidence>
<dbReference type="EMBL" id="CAJJDM010000039">
    <property type="protein sequence ID" value="CAD8067217.1"/>
    <property type="molecule type" value="Genomic_DNA"/>
</dbReference>
<comment type="caution">
    <text evidence="3">The sequence shown here is derived from an EMBL/GenBank/DDBJ whole genome shotgun (WGS) entry which is preliminary data.</text>
</comment>
<keyword evidence="2" id="KW-0472">Membrane</keyword>
<keyword evidence="2" id="KW-1133">Transmembrane helix</keyword>